<organism evidence="1 2">
    <name type="scientific">Janibacter melonis</name>
    <dbReference type="NCBI Taxonomy" id="262209"/>
    <lineage>
        <taxon>Bacteria</taxon>
        <taxon>Bacillati</taxon>
        <taxon>Actinomycetota</taxon>
        <taxon>Actinomycetes</taxon>
        <taxon>Micrococcales</taxon>
        <taxon>Intrasporangiaceae</taxon>
        <taxon>Janibacter</taxon>
    </lineage>
</organism>
<name>A0A650GSM5_9MICO</name>
<accession>A0A650GSM5</accession>
<gene>
    <name evidence="1" type="ORF">EEW87_16865</name>
</gene>
<evidence type="ECO:0000313" key="2">
    <source>
        <dbReference type="Proteomes" id="UP000271708"/>
    </source>
</evidence>
<dbReference type="GeneID" id="59162316"/>
<sequence length="128" mass="13530">MRGLGATVRGEGGAVVVRAGVRVVEDVGLVGVFDDELFVDELFEEELVEEELVEEDVELLELLEVLRAAGSVVALPMRTPGTVSGAGALAWTQSRTDAAPTRRNPTTAAMTFMTPSLPAEHDGALRPA</sequence>
<evidence type="ECO:0000313" key="1">
    <source>
        <dbReference type="EMBL" id="QGX08550.1"/>
    </source>
</evidence>
<protein>
    <submittedName>
        <fullName evidence="1">Uncharacterized protein</fullName>
    </submittedName>
</protein>
<dbReference type="AlphaFoldDB" id="A0A650GSM5"/>
<proteinExistence type="predicted"/>
<dbReference type="KEGG" id="jme:EEW87_16865"/>
<dbReference type="EMBL" id="CP044548">
    <property type="protein sequence ID" value="QGX08550.1"/>
    <property type="molecule type" value="Genomic_DNA"/>
</dbReference>
<reference evidence="1 2" key="1">
    <citation type="submission" date="2019-09" db="EMBL/GenBank/DDBJ databases">
        <title>Complete Genome Sequence of Janibacter melonis M714 with both human health impact and industrial applications.</title>
        <authorList>
            <person name="Jin M."/>
            <person name="Zhao Q.R."/>
        </authorList>
    </citation>
    <scope>NUCLEOTIDE SEQUENCE [LARGE SCALE GENOMIC DNA]</scope>
    <source>
        <strain evidence="1 2">M714</strain>
    </source>
</reference>
<dbReference type="Proteomes" id="UP000271708">
    <property type="component" value="Chromosome"/>
</dbReference>
<dbReference type="RefSeq" id="WP_163562429.1">
    <property type="nucleotide sequence ID" value="NZ_BAAAKD010000029.1"/>
</dbReference>